<evidence type="ECO:0000313" key="2">
    <source>
        <dbReference type="EMBL" id="NMM46876.1"/>
    </source>
</evidence>
<sequence length="69" mass="7965">MSKVNKDTESNKKGKSNVTLASILFFLAIGFFLIGLFEVFTNGFVGSYWLFMISFGLILWSRYQRKNEN</sequence>
<protein>
    <submittedName>
        <fullName evidence="2">Uncharacterized protein</fullName>
    </submittedName>
</protein>
<evidence type="ECO:0000256" key="1">
    <source>
        <dbReference type="SAM" id="Phobius"/>
    </source>
</evidence>
<dbReference type="Proteomes" id="UP000559010">
    <property type="component" value="Unassembled WGS sequence"/>
</dbReference>
<gene>
    <name evidence="2" type="ORF">HH304_00590</name>
</gene>
<dbReference type="RefSeq" id="WP_169677502.1">
    <property type="nucleotide sequence ID" value="NZ_JABBNU010000001.1"/>
</dbReference>
<reference evidence="2 3" key="1">
    <citation type="submission" date="2020-04" db="EMBL/GenBank/DDBJ databases">
        <title>Flammeovirgaceae bacterium KN852 isolated from deep sea.</title>
        <authorList>
            <person name="Zhang D.-C."/>
        </authorList>
    </citation>
    <scope>NUCLEOTIDE SEQUENCE [LARGE SCALE GENOMIC DNA]</scope>
    <source>
        <strain evidence="2 3">KN852</strain>
    </source>
</reference>
<organism evidence="2 3">
    <name type="scientific">Marinigracilibium pacificum</name>
    <dbReference type="NCBI Taxonomy" id="2729599"/>
    <lineage>
        <taxon>Bacteria</taxon>
        <taxon>Pseudomonadati</taxon>
        <taxon>Bacteroidota</taxon>
        <taxon>Cytophagia</taxon>
        <taxon>Cytophagales</taxon>
        <taxon>Flammeovirgaceae</taxon>
        <taxon>Marinigracilibium</taxon>
    </lineage>
</organism>
<proteinExistence type="predicted"/>
<comment type="caution">
    <text evidence="2">The sequence shown here is derived from an EMBL/GenBank/DDBJ whole genome shotgun (WGS) entry which is preliminary data.</text>
</comment>
<keyword evidence="1" id="KW-0812">Transmembrane</keyword>
<feature type="transmembrane region" description="Helical" evidence="1">
    <location>
        <begin position="20"/>
        <end position="40"/>
    </location>
</feature>
<evidence type="ECO:0000313" key="3">
    <source>
        <dbReference type="Proteomes" id="UP000559010"/>
    </source>
</evidence>
<keyword evidence="1" id="KW-0472">Membrane</keyword>
<feature type="transmembrane region" description="Helical" evidence="1">
    <location>
        <begin position="46"/>
        <end position="63"/>
    </location>
</feature>
<keyword evidence="3" id="KW-1185">Reference proteome</keyword>
<accession>A0A848ISW9</accession>
<name>A0A848ISW9_9BACT</name>
<keyword evidence="1" id="KW-1133">Transmembrane helix</keyword>
<dbReference type="EMBL" id="JABBNU010000001">
    <property type="protein sequence ID" value="NMM46876.1"/>
    <property type="molecule type" value="Genomic_DNA"/>
</dbReference>
<dbReference type="AlphaFoldDB" id="A0A848ISW9"/>